<gene>
    <name evidence="1" type="ORF">BCR44DRAFT_36291</name>
</gene>
<sequence>MAVLKEIVKWLERSGHKLTARCKQLINDKGFVVPTASNTRTTGPARFALREIFLAAGLIRSGLANVPSGTIGQVDLSLDRACKVAKLKAEEDPEWTFAIELRRNANHKDRVLFLNVAADDRMPLVVVGHVEKLKRMTRETTNKALRLLEDEEHGPPEVRKRIAAWKVAGCQDVLLIDLPVASGTFRLES</sequence>
<dbReference type="Proteomes" id="UP000193411">
    <property type="component" value="Unassembled WGS sequence"/>
</dbReference>
<name>A0A1Y2HPU4_9FUNG</name>
<evidence type="ECO:0000313" key="2">
    <source>
        <dbReference type="Proteomes" id="UP000193411"/>
    </source>
</evidence>
<proteinExistence type="predicted"/>
<accession>A0A1Y2HPU4</accession>
<reference evidence="1 2" key="1">
    <citation type="submission" date="2016-07" db="EMBL/GenBank/DDBJ databases">
        <title>Pervasive Adenine N6-methylation of Active Genes in Fungi.</title>
        <authorList>
            <consortium name="DOE Joint Genome Institute"/>
            <person name="Mondo S.J."/>
            <person name="Dannebaum R.O."/>
            <person name="Kuo R.C."/>
            <person name="Labutti K."/>
            <person name="Haridas S."/>
            <person name="Kuo A."/>
            <person name="Salamov A."/>
            <person name="Ahrendt S.R."/>
            <person name="Lipzen A."/>
            <person name="Sullivan W."/>
            <person name="Andreopoulos W.B."/>
            <person name="Clum A."/>
            <person name="Lindquist E."/>
            <person name="Daum C."/>
            <person name="Ramamoorthy G.K."/>
            <person name="Gryganskyi A."/>
            <person name="Culley D."/>
            <person name="Magnuson J.K."/>
            <person name="James T.Y."/>
            <person name="O'Malley M.A."/>
            <person name="Stajich J.E."/>
            <person name="Spatafora J.W."/>
            <person name="Visel A."/>
            <person name="Grigoriev I.V."/>
        </authorList>
    </citation>
    <scope>NUCLEOTIDE SEQUENCE [LARGE SCALE GENOMIC DNA]</scope>
    <source>
        <strain evidence="1 2">PL171</strain>
    </source>
</reference>
<keyword evidence="2" id="KW-1185">Reference proteome</keyword>
<comment type="caution">
    <text evidence="1">The sequence shown here is derived from an EMBL/GenBank/DDBJ whole genome shotgun (WGS) entry which is preliminary data.</text>
</comment>
<dbReference type="EMBL" id="MCFL01000016">
    <property type="protein sequence ID" value="ORZ36549.1"/>
    <property type="molecule type" value="Genomic_DNA"/>
</dbReference>
<organism evidence="1 2">
    <name type="scientific">Catenaria anguillulae PL171</name>
    <dbReference type="NCBI Taxonomy" id="765915"/>
    <lineage>
        <taxon>Eukaryota</taxon>
        <taxon>Fungi</taxon>
        <taxon>Fungi incertae sedis</taxon>
        <taxon>Blastocladiomycota</taxon>
        <taxon>Blastocladiomycetes</taxon>
        <taxon>Blastocladiales</taxon>
        <taxon>Catenariaceae</taxon>
        <taxon>Catenaria</taxon>
    </lineage>
</organism>
<evidence type="ECO:0000313" key="1">
    <source>
        <dbReference type="EMBL" id="ORZ36549.1"/>
    </source>
</evidence>
<dbReference type="AlphaFoldDB" id="A0A1Y2HPU4"/>
<protein>
    <submittedName>
        <fullName evidence="1">Uncharacterized protein</fullName>
    </submittedName>
</protein>